<dbReference type="PANTHER" id="PTHR32309:SF31">
    <property type="entry name" value="CAPSULAR EXOPOLYSACCHARIDE FAMILY"/>
    <property type="match status" value="1"/>
</dbReference>
<reference evidence="3" key="1">
    <citation type="submission" date="2020-07" db="EMBL/GenBank/DDBJ databases">
        <title>novel species isolated from the respiratory tract of Marmot.</title>
        <authorList>
            <person name="Zhang G."/>
        </authorList>
    </citation>
    <scope>NUCLEOTIDE SEQUENCE [LARGE SCALE GENOMIC DNA]</scope>
    <source>
        <strain evidence="3">686</strain>
    </source>
</reference>
<name>A0A7D7LWW8_9ACTN</name>
<gene>
    <name evidence="2" type="ORF">H1R19_01345</name>
</gene>
<dbReference type="PANTHER" id="PTHR32309">
    <property type="entry name" value="TYROSINE-PROTEIN KINASE"/>
    <property type="match status" value="1"/>
</dbReference>
<evidence type="ECO:0000313" key="3">
    <source>
        <dbReference type="Proteomes" id="UP000515663"/>
    </source>
</evidence>
<keyword evidence="1" id="KW-0472">Membrane</keyword>
<dbReference type="KEGG" id="gji:H1R19_01345"/>
<dbReference type="AlphaFoldDB" id="A0A7D7LWW8"/>
<dbReference type="RefSeq" id="WP_188330872.1">
    <property type="nucleotide sequence ID" value="NZ_CP059491.1"/>
</dbReference>
<organism evidence="2 3">
    <name type="scientific">Gordonia jinghuaiqii</name>
    <dbReference type="NCBI Taxonomy" id="2758710"/>
    <lineage>
        <taxon>Bacteria</taxon>
        <taxon>Bacillati</taxon>
        <taxon>Actinomycetota</taxon>
        <taxon>Actinomycetes</taxon>
        <taxon>Mycobacteriales</taxon>
        <taxon>Gordoniaceae</taxon>
        <taxon>Gordonia</taxon>
    </lineage>
</organism>
<dbReference type="EMBL" id="CP059491">
    <property type="protein sequence ID" value="QMT01879.1"/>
    <property type="molecule type" value="Genomic_DNA"/>
</dbReference>
<sequence>MNDYQELMRSLRGRWALVLAGVLAGMSLGAVFSMVQPVTYAATARIFIATPVWNDMIGDGSAASGSSAAIASLTGGDTKTSYGNQFTQQRMPTYLALLTTPAVLGPAAAKLETTEADLGSRVTGRLVPETVMLDVTVTSDSAARAADEANATAAGYIDVLRSLESPSSVTAAASPVQPVVVAGASAPSSASAPNVLVHVAVGGTLGMLAAVAIAVSSRPRRQQWRRRHSR</sequence>
<accession>A0A7D7LWW8</accession>
<dbReference type="InterPro" id="IPR050445">
    <property type="entry name" value="Bact_polysacc_biosynth/exp"/>
</dbReference>
<evidence type="ECO:0000256" key="1">
    <source>
        <dbReference type="SAM" id="Phobius"/>
    </source>
</evidence>
<protein>
    <recommendedName>
        <fullName evidence="4">Polysaccharide chain length determinant N-terminal domain-containing protein</fullName>
    </recommendedName>
</protein>
<dbReference type="Proteomes" id="UP000515663">
    <property type="component" value="Chromosome"/>
</dbReference>
<keyword evidence="1" id="KW-0812">Transmembrane</keyword>
<keyword evidence="3" id="KW-1185">Reference proteome</keyword>
<evidence type="ECO:0008006" key="4">
    <source>
        <dbReference type="Google" id="ProtNLM"/>
    </source>
</evidence>
<evidence type="ECO:0000313" key="2">
    <source>
        <dbReference type="EMBL" id="QMT01879.1"/>
    </source>
</evidence>
<keyword evidence="1" id="KW-1133">Transmembrane helix</keyword>
<feature type="transmembrane region" description="Helical" evidence="1">
    <location>
        <begin position="195"/>
        <end position="217"/>
    </location>
</feature>
<proteinExistence type="predicted"/>